<dbReference type="Pfam" id="PF14258">
    <property type="entry name" value="DUF4350"/>
    <property type="match status" value="1"/>
</dbReference>
<evidence type="ECO:0000313" key="3">
    <source>
        <dbReference type="EMBL" id="GLR47203.1"/>
    </source>
</evidence>
<dbReference type="EMBL" id="BSOO01000006">
    <property type="protein sequence ID" value="GLR47203.1"/>
    <property type="molecule type" value="Genomic_DNA"/>
</dbReference>
<dbReference type="InterPro" id="IPR025646">
    <property type="entry name" value="DUF4350"/>
</dbReference>
<evidence type="ECO:0000256" key="1">
    <source>
        <dbReference type="SAM" id="SignalP"/>
    </source>
</evidence>
<proteinExistence type="predicted"/>
<dbReference type="PROSITE" id="PS51257">
    <property type="entry name" value="PROKAR_LIPOPROTEIN"/>
    <property type="match status" value="1"/>
</dbReference>
<name>A0ABQ5Z349_9SPHN</name>
<gene>
    <name evidence="3" type="ORF">GCM10007925_09140</name>
</gene>
<sequence>MIRVAAVLAWLALAGCSPHAPAAQAGKPEVALLTSLPIVFSEQFTLDAPANPLRQALEQEVRLVPVDGPEQLGPGQQLLAIQPQALTAERLVALDRWVRDGGRLVLLADPRLEWESSRSLGDKFRPPFEFPDTGLLAHWGLTLAAGEEGPAPARIGGTAVTVVSPGVFTARGQDCRVADGGLVATCRLGKGQAIVVADADWVLAGNGALDPGEAAKGYPALIGYLRLR</sequence>
<feature type="chain" id="PRO_5045317850" description="DUF4350 domain-containing protein" evidence="1">
    <location>
        <begin position="23"/>
        <end position="228"/>
    </location>
</feature>
<evidence type="ECO:0000313" key="4">
    <source>
        <dbReference type="Proteomes" id="UP001156703"/>
    </source>
</evidence>
<dbReference type="Proteomes" id="UP001156703">
    <property type="component" value="Unassembled WGS sequence"/>
</dbReference>
<feature type="domain" description="DUF4350" evidence="2">
    <location>
        <begin position="55"/>
        <end position="202"/>
    </location>
</feature>
<keyword evidence="1" id="KW-0732">Signal</keyword>
<comment type="caution">
    <text evidence="3">The sequence shown here is derived from an EMBL/GenBank/DDBJ whole genome shotgun (WGS) entry which is preliminary data.</text>
</comment>
<evidence type="ECO:0000259" key="2">
    <source>
        <dbReference type="Pfam" id="PF14258"/>
    </source>
</evidence>
<feature type="signal peptide" evidence="1">
    <location>
        <begin position="1"/>
        <end position="22"/>
    </location>
</feature>
<organism evidence="3 4">
    <name type="scientific">Sphingomonas astaxanthinifaciens DSM 22298</name>
    <dbReference type="NCBI Taxonomy" id="1123267"/>
    <lineage>
        <taxon>Bacteria</taxon>
        <taxon>Pseudomonadati</taxon>
        <taxon>Pseudomonadota</taxon>
        <taxon>Alphaproteobacteria</taxon>
        <taxon>Sphingomonadales</taxon>
        <taxon>Sphingomonadaceae</taxon>
        <taxon>Sphingomonas</taxon>
    </lineage>
</organism>
<keyword evidence="4" id="KW-1185">Reference proteome</keyword>
<protein>
    <recommendedName>
        <fullName evidence="2">DUF4350 domain-containing protein</fullName>
    </recommendedName>
</protein>
<accession>A0ABQ5Z349</accession>
<reference evidence="4" key="1">
    <citation type="journal article" date="2019" name="Int. J. Syst. Evol. Microbiol.">
        <title>The Global Catalogue of Microorganisms (GCM) 10K type strain sequencing project: providing services to taxonomists for standard genome sequencing and annotation.</title>
        <authorList>
            <consortium name="The Broad Institute Genomics Platform"/>
            <consortium name="The Broad Institute Genome Sequencing Center for Infectious Disease"/>
            <person name="Wu L."/>
            <person name="Ma J."/>
        </authorList>
    </citation>
    <scope>NUCLEOTIDE SEQUENCE [LARGE SCALE GENOMIC DNA]</scope>
    <source>
        <strain evidence="4">NBRC 102146</strain>
    </source>
</reference>